<name>G0N543_CAEBE</name>
<dbReference type="AlphaFoldDB" id="G0N543"/>
<dbReference type="InParanoid" id="G0N543"/>
<dbReference type="eggNOG" id="ENOG502TJ2A">
    <property type="taxonomic scope" value="Eukaryota"/>
</dbReference>
<dbReference type="HOGENOM" id="CLU_2690054_0_0_1"/>
<feature type="signal peptide" evidence="1">
    <location>
        <begin position="1"/>
        <end position="21"/>
    </location>
</feature>
<protein>
    <submittedName>
        <fullName evidence="2">Uncharacterized protein</fullName>
    </submittedName>
</protein>
<keyword evidence="1" id="KW-0732">Signal</keyword>
<dbReference type="Proteomes" id="UP000008068">
    <property type="component" value="Unassembled WGS sequence"/>
</dbReference>
<sequence length="76" mass="8501">MCSLSFHVLILATFVVYGTFGMVRNETCNNSADCLEGLVCEKQICMDAPPMTLKRHPRAFHDRPKALCVLPLVCFP</sequence>
<evidence type="ECO:0000313" key="2">
    <source>
        <dbReference type="EMBL" id="EGT53041.1"/>
    </source>
</evidence>
<dbReference type="OrthoDB" id="5822289at2759"/>
<proteinExistence type="predicted"/>
<gene>
    <name evidence="2" type="ORF">CAEBREN_04768</name>
</gene>
<evidence type="ECO:0000313" key="3">
    <source>
        <dbReference type="Proteomes" id="UP000008068"/>
    </source>
</evidence>
<dbReference type="EMBL" id="GL379839">
    <property type="protein sequence ID" value="EGT53041.1"/>
    <property type="molecule type" value="Genomic_DNA"/>
</dbReference>
<keyword evidence="3" id="KW-1185">Reference proteome</keyword>
<dbReference type="OMA" id="IRNETCN"/>
<accession>G0N543</accession>
<organism evidence="3">
    <name type="scientific">Caenorhabditis brenneri</name>
    <name type="common">Nematode worm</name>
    <dbReference type="NCBI Taxonomy" id="135651"/>
    <lineage>
        <taxon>Eukaryota</taxon>
        <taxon>Metazoa</taxon>
        <taxon>Ecdysozoa</taxon>
        <taxon>Nematoda</taxon>
        <taxon>Chromadorea</taxon>
        <taxon>Rhabditida</taxon>
        <taxon>Rhabditina</taxon>
        <taxon>Rhabditomorpha</taxon>
        <taxon>Rhabditoidea</taxon>
        <taxon>Rhabditidae</taxon>
        <taxon>Peloderinae</taxon>
        <taxon>Caenorhabditis</taxon>
    </lineage>
</organism>
<feature type="chain" id="PRO_5003405196" evidence="1">
    <location>
        <begin position="22"/>
        <end position="76"/>
    </location>
</feature>
<dbReference type="FunCoup" id="G0N543">
    <property type="interactions" value="1049"/>
</dbReference>
<reference evidence="3" key="1">
    <citation type="submission" date="2011-07" db="EMBL/GenBank/DDBJ databases">
        <authorList>
            <consortium name="Caenorhabditis brenneri Sequencing and Analysis Consortium"/>
            <person name="Wilson R.K."/>
        </authorList>
    </citation>
    <scope>NUCLEOTIDE SEQUENCE [LARGE SCALE GENOMIC DNA]</scope>
    <source>
        <strain evidence="3">PB2801</strain>
    </source>
</reference>
<evidence type="ECO:0000256" key="1">
    <source>
        <dbReference type="SAM" id="SignalP"/>
    </source>
</evidence>